<dbReference type="GO" id="GO:0005783">
    <property type="term" value="C:endoplasmic reticulum"/>
    <property type="evidence" value="ECO:0007669"/>
    <property type="project" value="TreeGrafter"/>
</dbReference>
<evidence type="ECO:0000256" key="3">
    <source>
        <dbReference type="ARBA" id="ARBA00024912"/>
    </source>
</evidence>
<dbReference type="Gene3D" id="1.25.10.10">
    <property type="entry name" value="Leucine-rich Repeat Variant"/>
    <property type="match status" value="1"/>
</dbReference>
<comment type="similarity">
    <text evidence="1">Belongs to the FES1 family.</text>
</comment>
<dbReference type="InterPro" id="IPR013918">
    <property type="entry name" value="Nucleotide_exch_fac_Fes1"/>
</dbReference>
<dbReference type="Pfam" id="PF13646">
    <property type="entry name" value="HEAT_2"/>
    <property type="match status" value="1"/>
</dbReference>
<evidence type="ECO:0000313" key="5">
    <source>
        <dbReference type="EMBL" id="KAH0566404.1"/>
    </source>
</evidence>
<keyword evidence="6" id="KW-1185">Reference proteome</keyword>
<evidence type="ECO:0000259" key="4">
    <source>
        <dbReference type="Pfam" id="PF08609"/>
    </source>
</evidence>
<organism evidence="5 6">
    <name type="scientific">Trichoglossum hirsutum</name>
    <dbReference type="NCBI Taxonomy" id="265104"/>
    <lineage>
        <taxon>Eukaryota</taxon>
        <taxon>Fungi</taxon>
        <taxon>Dikarya</taxon>
        <taxon>Ascomycota</taxon>
        <taxon>Pezizomycotina</taxon>
        <taxon>Geoglossomycetes</taxon>
        <taxon>Geoglossales</taxon>
        <taxon>Geoglossaceae</taxon>
        <taxon>Trichoglossum</taxon>
    </lineage>
</organism>
<dbReference type="SUPFAM" id="SSF48371">
    <property type="entry name" value="ARM repeat"/>
    <property type="match status" value="1"/>
</dbReference>
<dbReference type="Proteomes" id="UP000750711">
    <property type="component" value="Unassembled WGS sequence"/>
</dbReference>
<accession>A0A9P8LJD8</accession>
<evidence type="ECO:0000256" key="1">
    <source>
        <dbReference type="ARBA" id="ARBA00011045"/>
    </source>
</evidence>
<name>A0A9P8LJD8_9PEZI</name>
<protein>
    <recommendedName>
        <fullName evidence="4">Nucleotide exchange factor Fes1 domain-containing protein</fullName>
    </recommendedName>
</protein>
<dbReference type="InterPro" id="IPR016024">
    <property type="entry name" value="ARM-type_fold"/>
</dbReference>
<dbReference type="PANTHER" id="PTHR19316">
    <property type="entry name" value="PROTEIN FOLDING REGULATOR"/>
    <property type="match status" value="1"/>
</dbReference>
<keyword evidence="2" id="KW-0677">Repeat</keyword>
<comment type="caution">
    <text evidence="5">The sequence shown here is derived from an EMBL/GenBank/DDBJ whole genome shotgun (WGS) entry which is preliminary data.</text>
</comment>
<dbReference type="AlphaFoldDB" id="A0A9P8LJD8"/>
<dbReference type="GO" id="GO:0000774">
    <property type="term" value="F:adenyl-nucleotide exchange factor activity"/>
    <property type="evidence" value="ECO:0007669"/>
    <property type="project" value="TreeGrafter"/>
</dbReference>
<proteinExistence type="inferred from homology"/>
<comment type="function">
    <text evidence="3">Functions as a nucleotide exchange factor (NEF) for Hsp70 chaperones which accelerates the release of ADP. Required for fully efficient Hsp70-mediated folding of proteins.</text>
</comment>
<dbReference type="EMBL" id="JAGHQM010000010">
    <property type="protein sequence ID" value="KAH0566404.1"/>
    <property type="molecule type" value="Genomic_DNA"/>
</dbReference>
<sequence>MDPGMNQLLKWGIENSNASSVHPPGGPTSASGLNAEALATLLGSPSDAELMVDCMKTINSASTTLDDKLIAFDNLEQLVEMIDNANNLKALGLWTPLVQLLKNEEPGLRRMAAWCIGTAVQNNPTAQEVLLTMEAIPTLANLALSDPASRVRQKAIYALSSGIRNHPLALNVALQTLPEQIVGRPAADIDAGDMAAIDQVMTNLRERSKLMDTPGANLGLD</sequence>
<evidence type="ECO:0000256" key="2">
    <source>
        <dbReference type="ARBA" id="ARBA00022737"/>
    </source>
</evidence>
<dbReference type="PANTHER" id="PTHR19316:SF18">
    <property type="entry name" value="HSP70-BINDING PROTEIN 1"/>
    <property type="match status" value="1"/>
</dbReference>
<dbReference type="Pfam" id="PF08609">
    <property type="entry name" value="Fes1"/>
    <property type="match status" value="1"/>
</dbReference>
<dbReference type="InterPro" id="IPR011989">
    <property type="entry name" value="ARM-like"/>
</dbReference>
<reference evidence="5" key="1">
    <citation type="submission" date="2021-03" db="EMBL/GenBank/DDBJ databases">
        <title>Comparative genomics and phylogenomic investigation of the class Geoglossomycetes provide insights into ecological specialization and systematics.</title>
        <authorList>
            <person name="Melie T."/>
            <person name="Pirro S."/>
            <person name="Miller A.N."/>
            <person name="Quandt A."/>
        </authorList>
    </citation>
    <scope>NUCLEOTIDE SEQUENCE</scope>
    <source>
        <strain evidence="5">CAQ_001_2017</strain>
    </source>
</reference>
<gene>
    <name evidence="5" type="ORF">GP486_000187</name>
</gene>
<evidence type="ECO:0000313" key="6">
    <source>
        <dbReference type="Proteomes" id="UP000750711"/>
    </source>
</evidence>
<feature type="domain" description="Nucleotide exchange factor Fes1" evidence="4">
    <location>
        <begin position="5"/>
        <end position="88"/>
    </location>
</feature>
<dbReference type="InterPro" id="IPR050693">
    <property type="entry name" value="Hsp70_NEF-Inhibitors"/>
</dbReference>